<evidence type="ECO:0000259" key="1">
    <source>
        <dbReference type="Pfam" id="PF06114"/>
    </source>
</evidence>
<sequence>MTVLPDLGQHVGRMLAIARDHHHEFEEDCLTDPGLLVEHWGRGGDLRIAYVDALDHGIGQDPTTVIDDAGTSDLSGLFTPALPPKRFNRIQVKYREYEYTARRNFTLLHEIGHYLQQTDDELVDAMCRFPSTYKEKRFEEAACNRFASLALLPDDHIRSFLHAPTLHAADIRDIFEHGRPRGRREGRKVRVSRPVVVRRMADFISVGQTVSLIKNGKLEVRVHGDGTIDYDDALTDIERHVAINYKPKGPRREMLQRVRRKDGSTVRFTAAGSYGRDVYYFVVLRH</sequence>
<comment type="caution">
    <text evidence="2">The sequence shown here is derived from an EMBL/GenBank/DDBJ whole genome shotgun (WGS) entry which is preliminary data.</text>
</comment>
<dbReference type="OrthoDB" id="3240543at2"/>
<feature type="domain" description="IrrE N-terminal-like" evidence="1">
    <location>
        <begin position="98"/>
        <end position="162"/>
    </location>
</feature>
<organism evidence="2 3">
    <name type="scientific">Bifidobacterium callimiconis</name>
    <dbReference type="NCBI Taxonomy" id="2306973"/>
    <lineage>
        <taxon>Bacteria</taxon>
        <taxon>Bacillati</taxon>
        <taxon>Actinomycetota</taxon>
        <taxon>Actinomycetes</taxon>
        <taxon>Bifidobacteriales</taxon>
        <taxon>Bifidobacteriaceae</taxon>
        <taxon>Bifidobacterium</taxon>
    </lineage>
</organism>
<evidence type="ECO:0000313" key="3">
    <source>
        <dbReference type="Proteomes" id="UP000288607"/>
    </source>
</evidence>
<dbReference type="Proteomes" id="UP000288607">
    <property type="component" value="Unassembled WGS sequence"/>
</dbReference>
<protein>
    <recommendedName>
        <fullName evidence="1">IrrE N-terminal-like domain-containing protein</fullName>
    </recommendedName>
</protein>
<dbReference type="EMBL" id="QXGJ01000002">
    <property type="protein sequence ID" value="RSX52024.1"/>
    <property type="molecule type" value="Genomic_DNA"/>
</dbReference>
<dbReference type="Pfam" id="PF06114">
    <property type="entry name" value="Peptidase_M78"/>
    <property type="match status" value="1"/>
</dbReference>
<dbReference type="Gene3D" id="1.10.10.2910">
    <property type="match status" value="1"/>
</dbReference>
<name>A0A430FGM8_9BIFI</name>
<dbReference type="RefSeq" id="WP_126029550.1">
    <property type="nucleotide sequence ID" value="NZ_QXGJ01000002.1"/>
</dbReference>
<keyword evidence="3" id="KW-1185">Reference proteome</keyword>
<proteinExistence type="predicted"/>
<dbReference type="InterPro" id="IPR010359">
    <property type="entry name" value="IrrE_HExxH"/>
</dbReference>
<reference evidence="2 3" key="1">
    <citation type="submission" date="2018-09" db="EMBL/GenBank/DDBJ databases">
        <title>Characterization of the phylogenetic diversity of five novel species belonging to the genus Bifidobacterium.</title>
        <authorList>
            <person name="Lugli G.A."/>
            <person name="Duranti S."/>
            <person name="Milani C."/>
        </authorList>
    </citation>
    <scope>NUCLEOTIDE SEQUENCE [LARGE SCALE GENOMIC DNA]</scope>
    <source>
        <strain evidence="2 3">2028B</strain>
    </source>
</reference>
<accession>A0A430FGM8</accession>
<dbReference type="AlphaFoldDB" id="A0A430FGM8"/>
<evidence type="ECO:0000313" key="2">
    <source>
        <dbReference type="EMBL" id="RSX52024.1"/>
    </source>
</evidence>
<gene>
    <name evidence="2" type="ORF">D2E23_0631</name>
</gene>